<dbReference type="InterPro" id="IPR002491">
    <property type="entry name" value="ABC_transptr_periplasmic_BD"/>
</dbReference>
<dbReference type="PANTHER" id="PTHR30535:SF4">
    <property type="entry name" value="HEMIN-BINDING PERIPLASMIC PROTEIN HMUT"/>
    <property type="match status" value="1"/>
</dbReference>
<proteinExistence type="predicted"/>
<dbReference type="PROSITE" id="PS50983">
    <property type="entry name" value="FE_B12_PBP"/>
    <property type="match status" value="1"/>
</dbReference>
<reference evidence="2 3" key="1">
    <citation type="submission" date="2016-10" db="EMBL/GenBank/DDBJ databases">
        <authorList>
            <person name="de Groot N.N."/>
        </authorList>
    </citation>
    <scope>NUCLEOTIDE SEQUENCE [LARGE SCALE GENOMIC DNA]</scope>
    <source>
        <strain evidence="2 3">DSM 26424</strain>
    </source>
</reference>
<dbReference type="PANTHER" id="PTHR30535">
    <property type="entry name" value="VITAMIN B12-BINDING PROTEIN"/>
    <property type="match status" value="1"/>
</dbReference>
<dbReference type="CDD" id="cd01149">
    <property type="entry name" value="HutB"/>
    <property type="match status" value="1"/>
</dbReference>
<dbReference type="AlphaFoldDB" id="A0A1G8P2P8"/>
<sequence length="289" mass="29661">MIPRVTPLMWLQMLLCGALLGLFAAALRAEPAERIVSLGGSVTEIVYALGEESRLIARDTTSTYPEAARALPDVGYLRALSPEGVLSVNPSLILTEEGAGPPEAMALLREAAIPVIEVPDGFDGAAVLAKIRAVADTLGVPEKGAALAADVSAQLAEAQAGLGKAPPRRVLFILSMQGGRIMAAGQDTAAEGILHLAGAQNALTGFSGYKPVTDEAILAADPQVILMMDRSGDLAITDAMLRASPALSSTTAGQTGAFVRMEGMALLGFGPRLPQTVRALAAALARTAG</sequence>
<gene>
    <name evidence="2" type="ORF">SAMN04487993_1011128</name>
</gene>
<dbReference type="SUPFAM" id="SSF53807">
    <property type="entry name" value="Helical backbone' metal receptor"/>
    <property type="match status" value="1"/>
</dbReference>
<dbReference type="InterPro" id="IPR050902">
    <property type="entry name" value="ABC_Transporter_SBP"/>
</dbReference>
<protein>
    <submittedName>
        <fullName evidence="2">Iron complex transport system substrate-binding protein</fullName>
    </submittedName>
</protein>
<feature type="domain" description="Fe/B12 periplasmic-binding" evidence="1">
    <location>
        <begin position="34"/>
        <end position="289"/>
    </location>
</feature>
<name>A0A1G8P2P8_9RHOB</name>
<accession>A0A1G8P2P8</accession>
<dbReference type="Pfam" id="PF01497">
    <property type="entry name" value="Peripla_BP_2"/>
    <property type="match status" value="1"/>
</dbReference>
<evidence type="ECO:0000259" key="1">
    <source>
        <dbReference type="PROSITE" id="PS50983"/>
    </source>
</evidence>
<dbReference type="EMBL" id="FNEJ01000011">
    <property type="protein sequence ID" value="SDI86558.1"/>
    <property type="molecule type" value="Genomic_DNA"/>
</dbReference>
<dbReference type="STRING" id="555512.SAMN04487993_1011128"/>
<organism evidence="2 3">
    <name type="scientific">Salipiger marinus</name>
    <dbReference type="NCBI Taxonomy" id="555512"/>
    <lineage>
        <taxon>Bacteria</taxon>
        <taxon>Pseudomonadati</taxon>
        <taxon>Pseudomonadota</taxon>
        <taxon>Alphaproteobacteria</taxon>
        <taxon>Rhodobacterales</taxon>
        <taxon>Roseobacteraceae</taxon>
        <taxon>Salipiger</taxon>
    </lineage>
</organism>
<evidence type="ECO:0000313" key="3">
    <source>
        <dbReference type="Proteomes" id="UP000199093"/>
    </source>
</evidence>
<evidence type="ECO:0000313" key="2">
    <source>
        <dbReference type="EMBL" id="SDI86558.1"/>
    </source>
</evidence>
<dbReference type="RefSeq" id="WP_242656732.1">
    <property type="nucleotide sequence ID" value="NZ_FNEJ01000011.1"/>
</dbReference>
<keyword evidence="3" id="KW-1185">Reference proteome</keyword>
<dbReference type="Gene3D" id="3.40.50.1980">
    <property type="entry name" value="Nitrogenase molybdenum iron protein domain"/>
    <property type="match status" value="2"/>
</dbReference>
<dbReference type="Proteomes" id="UP000199093">
    <property type="component" value="Unassembled WGS sequence"/>
</dbReference>